<proteinExistence type="predicted"/>
<evidence type="ECO:0000313" key="2">
    <source>
        <dbReference type="EMBL" id="PNP42256.1"/>
    </source>
</evidence>
<name>A0A2K0T9Q0_9HYPO</name>
<protein>
    <submittedName>
        <fullName evidence="2">Uncharacterized protein</fullName>
    </submittedName>
</protein>
<evidence type="ECO:0000313" key="3">
    <source>
        <dbReference type="Proteomes" id="UP000236546"/>
    </source>
</evidence>
<accession>A0A2K0T9Q0</accession>
<dbReference type="EMBL" id="MTYH01000051">
    <property type="protein sequence ID" value="PNP42256.1"/>
    <property type="molecule type" value="Genomic_DNA"/>
</dbReference>
<feature type="region of interest" description="Disordered" evidence="1">
    <location>
        <begin position="1"/>
        <end position="20"/>
    </location>
</feature>
<feature type="compositionally biased region" description="Basic and acidic residues" evidence="1">
    <location>
        <begin position="255"/>
        <end position="273"/>
    </location>
</feature>
<evidence type="ECO:0000256" key="1">
    <source>
        <dbReference type="SAM" id="MobiDB-lite"/>
    </source>
</evidence>
<reference evidence="2 3" key="1">
    <citation type="submission" date="2017-02" db="EMBL/GenBank/DDBJ databases">
        <title>Genomes of Trichoderma spp. with biocontrol activity.</title>
        <authorList>
            <person name="Gardiner D."/>
            <person name="Kazan K."/>
            <person name="Vos C."/>
            <person name="Harvey P."/>
        </authorList>
    </citation>
    <scope>NUCLEOTIDE SEQUENCE [LARGE SCALE GENOMIC DNA]</scope>
    <source>
        <strain evidence="2 3">A5MH</strain>
    </source>
</reference>
<dbReference type="OrthoDB" id="47007at2759"/>
<dbReference type="AlphaFoldDB" id="A0A2K0T9Q0"/>
<dbReference type="SUPFAM" id="SSF58113">
    <property type="entry name" value="Apolipoprotein A-I"/>
    <property type="match status" value="1"/>
</dbReference>
<sequence length="441" mass="50369">MLTLSSSEQEENDNKQLEEPIQIHASYDNVNVTWKNGSGQAQNIDNLLLKVDIDSLTSKAIFRVICRLWLKGKGKNRTQLKGIHGRAGDKQPVYLFLHPESLRIITLEDEHDGQSLHFCMDHDGSRLVIPNDCIMECKNSMHARFLSMRALANTDGFTIHFKDADTSKSTRDHLFQIASIFSASNTKRPETDHRRIDLQSLYSGIGGHVFDASTTLAGGNNDGDQALPKDTSAPPPIDYEPTRESKPLRKRKRERERERESSDADYDRPPMHHSKGLIEHLLDMENRLRNDMKVMTESSEKRLRNGMKDMIESSENRLRNNVKNMIESTENRLRSHVKDVVEATESRLKEELNDMLDSRADDIDRRIDGSMDDLRTECIGTIESEFRYLKYGIEEVTNGLDEAEEKTKGVLSLLDEAGDGIERRVGRYLNSIRLQVSVEDE</sequence>
<dbReference type="Gene3D" id="1.20.120.20">
    <property type="entry name" value="Apolipoprotein"/>
    <property type="match status" value="1"/>
</dbReference>
<organism evidence="2 3">
    <name type="scientific">Trichoderma gamsii</name>
    <dbReference type="NCBI Taxonomy" id="398673"/>
    <lineage>
        <taxon>Eukaryota</taxon>
        <taxon>Fungi</taxon>
        <taxon>Dikarya</taxon>
        <taxon>Ascomycota</taxon>
        <taxon>Pezizomycotina</taxon>
        <taxon>Sordariomycetes</taxon>
        <taxon>Hypocreomycetidae</taxon>
        <taxon>Hypocreales</taxon>
        <taxon>Hypocreaceae</taxon>
        <taxon>Trichoderma</taxon>
    </lineage>
</organism>
<comment type="caution">
    <text evidence="2">The sequence shown here is derived from an EMBL/GenBank/DDBJ whole genome shotgun (WGS) entry which is preliminary data.</text>
</comment>
<feature type="region of interest" description="Disordered" evidence="1">
    <location>
        <begin position="215"/>
        <end position="273"/>
    </location>
</feature>
<dbReference type="Proteomes" id="UP000236546">
    <property type="component" value="Unassembled WGS sequence"/>
</dbReference>
<gene>
    <name evidence="2" type="ORF">TGAMA5MH_05938</name>
</gene>